<reference evidence="1 2" key="1">
    <citation type="submission" date="2020-07" db="EMBL/GenBank/DDBJ databases">
        <title>Sequencing the genomes of 1000 actinobacteria strains.</title>
        <authorList>
            <person name="Klenk H.-P."/>
        </authorList>
    </citation>
    <scope>NUCLEOTIDE SEQUENCE [LARGE SCALE GENOMIC DNA]</scope>
    <source>
        <strain evidence="1 2">DSM 15475</strain>
    </source>
</reference>
<proteinExistence type="predicted"/>
<protein>
    <submittedName>
        <fullName evidence="1">Tfp pilus assembly protein PilE</fullName>
    </submittedName>
</protein>
<comment type="caution">
    <text evidence="1">The sequence shown here is derived from an EMBL/GenBank/DDBJ whole genome shotgun (WGS) entry which is preliminary data.</text>
</comment>
<sequence length="76" mass="8882">MSVININSFSQSLLRRAAHSIGAALVEWAQRSERQRVRPASRLSPQELHRRHLVRQEAERRRDEVIVRALTGPRQF</sequence>
<dbReference type="EMBL" id="JACCFY010000001">
    <property type="protein sequence ID" value="NYJ78130.1"/>
    <property type="molecule type" value="Genomic_DNA"/>
</dbReference>
<accession>A0A7Z0GLI6</accession>
<dbReference type="Proteomes" id="UP000535437">
    <property type="component" value="Unassembled WGS sequence"/>
</dbReference>
<organism evidence="1 2">
    <name type="scientific">Nesterenkonia xinjiangensis</name>
    <dbReference type="NCBI Taxonomy" id="225327"/>
    <lineage>
        <taxon>Bacteria</taxon>
        <taxon>Bacillati</taxon>
        <taxon>Actinomycetota</taxon>
        <taxon>Actinomycetes</taxon>
        <taxon>Micrococcales</taxon>
        <taxon>Micrococcaceae</taxon>
        <taxon>Nesterenkonia</taxon>
    </lineage>
</organism>
<dbReference type="RefSeq" id="WP_179541514.1">
    <property type="nucleotide sequence ID" value="NZ_BAAALL010000002.1"/>
</dbReference>
<evidence type="ECO:0000313" key="2">
    <source>
        <dbReference type="Proteomes" id="UP000535437"/>
    </source>
</evidence>
<gene>
    <name evidence="1" type="ORF">HNR09_001541</name>
</gene>
<evidence type="ECO:0000313" key="1">
    <source>
        <dbReference type="EMBL" id="NYJ78130.1"/>
    </source>
</evidence>
<name>A0A7Z0GLI6_9MICC</name>
<dbReference type="AlphaFoldDB" id="A0A7Z0GLI6"/>
<keyword evidence="2" id="KW-1185">Reference proteome</keyword>